<protein>
    <submittedName>
        <fullName evidence="2">Uncharacterized protein</fullName>
    </submittedName>
</protein>
<evidence type="ECO:0000313" key="3">
    <source>
        <dbReference type="Proteomes" id="UP001221898"/>
    </source>
</evidence>
<proteinExistence type="predicted"/>
<accession>A0AAD7S3D8</accession>
<evidence type="ECO:0000313" key="2">
    <source>
        <dbReference type="EMBL" id="KAJ8395165.1"/>
    </source>
</evidence>
<gene>
    <name evidence="2" type="ORF">AAFF_G00036210</name>
</gene>
<sequence length="117" mass="12433">MTSGLPPASRKPGPNVHTVPPDLSHLGQEARLLPPSGFLSQRHPSLSCVLAFEILDQYSTEIKPHAAGENQAGRVLNGHTDTALKMECRLGSARPACASPQFAWTCRCCSKPTACVG</sequence>
<dbReference type="AlphaFoldDB" id="A0AAD7S3D8"/>
<keyword evidence="3" id="KW-1185">Reference proteome</keyword>
<feature type="region of interest" description="Disordered" evidence="1">
    <location>
        <begin position="1"/>
        <end position="23"/>
    </location>
</feature>
<organism evidence="2 3">
    <name type="scientific">Aldrovandia affinis</name>
    <dbReference type="NCBI Taxonomy" id="143900"/>
    <lineage>
        <taxon>Eukaryota</taxon>
        <taxon>Metazoa</taxon>
        <taxon>Chordata</taxon>
        <taxon>Craniata</taxon>
        <taxon>Vertebrata</taxon>
        <taxon>Euteleostomi</taxon>
        <taxon>Actinopterygii</taxon>
        <taxon>Neopterygii</taxon>
        <taxon>Teleostei</taxon>
        <taxon>Notacanthiformes</taxon>
        <taxon>Halosauridae</taxon>
        <taxon>Aldrovandia</taxon>
    </lineage>
</organism>
<evidence type="ECO:0000256" key="1">
    <source>
        <dbReference type="SAM" id="MobiDB-lite"/>
    </source>
</evidence>
<dbReference type="EMBL" id="JAINUG010000119">
    <property type="protein sequence ID" value="KAJ8395165.1"/>
    <property type="molecule type" value="Genomic_DNA"/>
</dbReference>
<dbReference type="Proteomes" id="UP001221898">
    <property type="component" value="Unassembled WGS sequence"/>
</dbReference>
<comment type="caution">
    <text evidence="2">The sequence shown here is derived from an EMBL/GenBank/DDBJ whole genome shotgun (WGS) entry which is preliminary data.</text>
</comment>
<reference evidence="2" key="1">
    <citation type="journal article" date="2023" name="Science">
        <title>Genome structures resolve the early diversification of teleost fishes.</title>
        <authorList>
            <person name="Parey E."/>
            <person name="Louis A."/>
            <person name="Montfort J."/>
            <person name="Bouchez O."/>
            <person name="Roques C."/>
            <person name="Iampietro C."/>
            <person name="Lluch J."/>
            <person name="Castinel A."/>
            <person name="Donnadieu C."/>
            <person name="Desvignes T."/>
            <person name="Floi Bucao C."/>
            <person name="Jouanno E."/>
            <person name="Wen M."/>
            <person name="Mejri S."/>
            <person name="Dirks R."/>
            <person name="Jansen H."/>
            <person name="Henkel C."/>
            <person name="Chen W.J."/>
            <person name="Zahm M."/>
            <person name="Cabau C."/>
            <person name="Klopp C."/>
            <person name="Thompson A.W."/>
            <person name="Robinson-Rechavi M."/>
            <person name="Braasch I."/>
            <person name="Lecointre G."/>
            <person name="Bobe J."/>
            <person name="Postlethwait J.H."/>
            <person name="Berthelot C."/>
            <person name="Roest Crollius H."/>
            <person name="Guiguen Y."/>
        </authorList>
    </citation>
    <scope>NUCLEOTIDE SEQUENCE</scope>
    <source>
        <strain evidence="2">NC1722</strain>
    </source>
</reference>
<name>A0AAD7S3D8_9TELE</name>